<accession>A0AAN5C444</accession>
<reference evidence="2" key="1">
    <citation type="submission" date="2022-10" db="EMBL/GenBank/DDBJ databases">
        <title>Genome assembly of Pristionchus species.</title>
        <authorList>
            <person name="Yoshida K."/>
            <person name="Sommer R.J."/>
        </authorList>
    </citation>
    <scope>NUCLEOTIDE SEQUENCE [LARGE SCALE GENOMIC DNA]</scope>
    <source>
        <strain evidence="2">RS5460</strain>
    </source>
</reference>
<gene>
    <name evidence="1" type="ORF">PMAYCL1PPCAC_06618</name>
</gene>
<dbReference type="Proteomes" id="UP001328107">
    <property type="component" value="Unassembled WGS sequence"/>
</dbReference>
<organism evidence="1 2">
    <name type="scientific">Pristionchus mayeri</name>
    <dbReference type="NCBI Taxonomy" id="1317129"/>
    <lineage>
        <taxon>Eukaryota</taxon>
        <taxon>Metazoa</taxon>
        <taxon>Ecdysozoa</taxon>
        <taxon>Nematoda</taxon>
        <taxon>Chromadorea</taxon>
        <taxon>Rhabditida</taxon>
        <taxon>Rhabditina</taxon>
        <taxon>Diplogasteromorpha</taxon>
        <taxon>Diplogasteroidea</taxon>
        <taxon>Neodiplogasteridae</taxon>
        <taxon>Pristionchus</taxon>
    </lineage>
</organism>
<dbReference type="AlphaFoldDB" id="A0AAN5C444"/>
<sequence>QCHGILTLRKVSMLDGGEEILSLPYYVDRLTSPSETICRLVESVISMSESNGGYSRFFMEQSRSESRSA</sequence>
<feature type="non-terminal residue" evidence="1">
    <location>
        <position position="69"/>
    </location>
</feature>
<evidence type="ECO:0000313" key="2">
    <source>
        <dbReference type="Proteomes" id="UP001328107"/>
    </source>
</evidence>
<protein>
    <submittedName>
        <fullName evidence="1">Uncharacterized protein</fullName>
    </submittedName>
</protein>
<dbReference type="EMBL" id="BTRK01000002">
    <property type="protein sequence ID" value="GMR36423.1"/>
    <property type="molecule type" value="Genomic_DNA"/>
</dbReference>
<keyword evidence="2" id="KW-1185">Reference proteome</keyword>
<name>A0AAN5C444_9BILA</name>
<feature type="non-terminal residue" evidence="1">
    <location>
        <position position="1"/>
    </location>
</feature>
<comment type="caution">
    <text evidence="1">The sequence shown here is derived from an EMBL/GenBank/DDBJ whole genome shotgun (WGS) entry which is preliminary data.</text>
</comment>
<proteinExistence type="predicted"/>
<evidence type="ECO:0000313" key="1">
    <source>
        <dbReference type="EMBL" id="GMR36423.1"/>
    </source>
</evidence>